<reference evidence="3" key="1">
    <citation type="journal article" date="2006" name="PLoS Biol.">
        <title>Macronuclear genome sequence of the ciliate Tetrahymena thermophila, a model eukaryote.</title>
        <authorList>
            <person name="Eisen J.A."/>
            <person name="Coyne R.S."/>
            <person name="Wu M."/>
            <person name="Wu D."/>
            <person name="Thiagarajan M."/>
            <person name="Wortman J.R."/>
            <person name="Badger J.H."/>
            <person name="Ren Q."/>
            <person name="Amedeo P."/>
            <person name="Jones K.M."/>
            <person name="Tallon L.J."/>
            <person name="Delcher A.L."/>
            <person name="Salzberg S.L."/>
            <person name="Silva J.C."/>
            <person name="Haas B.J."/>
            <person name="Majoros W.H."/>
            <person name="Farzad M."/>
            <person name="Carlton J.M."/>
            <person name="Smith R.K. Jr."/>
            <person name="Garg J."/>
            <person name="Pearlman R.E."/>
            <person name="Karrer K.M."/>
            <person name="Sun L."/>
            <person name="Manning G."/>
            <person name="Elde N.C."/>
            <person name="Turkewitz A.P."/>
            <person name="Asai D.J."/>
            <person name="Wilkes D.E."/>
            <person name="Wang Y."/>
            <person name="Cai H."/>
            <person name="Collins K."/>
            <person name="Stewart B.A."/>
            <person name="Lee S.R."/>
            <person name="Wilamowska K."/>
            <person name="Weinberg Z."/>
            <person name="Ruzzo W.L."/>
            <person name="Wloga D."/>
            <person name="Gaertig J."/>
            <person name="Frankel J."/>
            <person name="Tsao C.-C."/>
            <person name="Gorovsky M.A."/>
            <person name="Keeling P.J."/>
            <person name="Waller R.F."/>
            <person name="Patron N.J."/>
            <person name="Cherry J.M."/>
            <person name="Stover N.A."/>
            <person name="Krieger C.J."/>
            <person name="del Toro C."/>
            <person name="Ryder H.F."/>
            <person name="Williamson S.C."/>
            <person name="Barbeau R.A."/>
            <person name="Hamilton E.P."/>
            <person name="Orias E."/>
        </authorList>
    </citation>
    <scope>NUCLEOTIDE SEQUENCE [LARGE SCALE GENOMIC DNA]</scope>
    <source>
        <strain evidence="3">SB210</strain>
    </source>
</reference>
<keyword evidence="1" id="KW-1133">Transmembrane helix</keyword>
<keyword evidence="1 2" id="KW-0812">Transmembrane</keyword>
<keyword evidence="1" id="KW-0472">Membrane</keyword>
<dbReference type="OrthoDB" id="285012at2759"/>
<name>I7MFR1_TETTS</name>
<proteinExistence type="predicted"/>
<evidence type="ECO:0000313" key="2">
    <source>
        <dbReference type="EMBL" id="EAS00443.2"/>
    </source>
</evidence>
<sequence length="152" mass="17831">MDLSFLKDIQAVKQRFENAKRAFKIQYFDEERNMKFRFGRMHLGSYAAFAIAYYNLHQLQQKIIKQSIHLTKSKNPKVIKFTKGYLNIFYYIGLVAVWHIPSISSEIAFKLYFSTASATYAFFTVNQNNIQSLISDQNIQDVFNDLETTTIE</sequence>
<evidence type="ECO:0000256" key="1">
    <source>
        <dbReference type="SAM" id="Phobius"/>
    </source>
</evidence>
<dbReference type="Proteomes" id="UP000009168">
    <property type="component" value="Unassembled WGS sequence"/>
</dbReference>
<accession>I7MFR1</accession>
<dbReference type="EMBL" id="GG662621">
    <property type="protein sequence ID" value="EAS00443.2"/>
    <property type="molecule type" value="Genomic_DNA"/>
</dbReference>
<keyword evidence="3" id="KW-1185">Reference proteome</keyword>
<dbReference type="InParanoid" id="I7MFR1"/>
<gene>
    <name evidence="2" type="ORF">TTHERM_00221160</name>
</gene>
<evidence type="ECO:0000313" key="3">
    <source>
        <dbReference type="Proteomes" id="UP000009168"/>
    </source>
</evidence>
<feature type="transmembrane region" description="Helical" evidence="1">
    <location>
        <begin position="38"/>
        <end position="56"/>
    </location>
</feature>
<organism evidence="2 3">
    <name type="scientific">Tetrahymena thermophila (strain SB210)</name>
    <dbReference type="NCBI Taxonomy" id="312017"/>
    <lineage>
        <taxon>Eukaryota</taxon>
        <taxon>Sar</taxon>
        <taxon>Alveolata</taxon>
        <taxon>Ciliophora</taxon>
        <taxon>Intramacronucleata</taxon>
        <taxon>Oligohymenophorea</taxon>
        <taxon>Hymenostomatida</taxon>
        <taxon>Tetrahymenina</taxon>
        <taxon>Tetrahymenidae</taxon>
        <taxon>Tetrahymena</taxon>
    </lineage>
</organism>
<dbReference type="KEGG" id="tet:TTHERM_00221160"/>
<dbReference type="AlphaFoldDB" id="I7MFR1"/>
<protein>
    <submittedName>
        <fullName evidence="2">Transmembrane protein, putative</fullName>
    </submittedName>
</protein>
<dbReference type="RefSeq" id="XP_001020688.2">
    <property type="nucleotide sequence ID" value="XM_001020688.2"/>
</dbReference>
<dbReference type="GeneID" id="7843500"/>
<feature type="transmembrane region" description="Helical" evidence="1">
    <location>
        <begin position="84"/>
        <end position="101"/>
    </location>
</feature>